<feature type="region of interest" description="Disordered" evidence="1">
    <location>
        <begin position="1"/>
        <end position="29"/>
    </location>
</feature>
<organism evidence="2">
    <name type="scientific">Bosea sp. NBC_00436</name>
    <dbReference type="NCBI Taxonomy" id="2969620"/>
    <lineage>
        <taxon>Bacteria</taxon>
        <taxon>Pseudomonadati</taxon>
        <taxon>Pseudomonadota</taxon>
        <taxon>Alphaproteobacteria</taxon>
        <taxon>Hyphomicrobiales</taxon>
        <taxon>Boseaceae</taxon>
        <taxon>Bosea</taxon>
    </lineage>
</organism>
<proteinExistence type="predicted"/>
<dbReference type="EMBL" id="CP102774">
    <property type="protein sequence ID" value="UZF86688.1"/>
    <property type="molecule type" value="Genomic_DNA"/>
</dbReference>
<accession>A0A9E7ZK94</accession>
<sequence>MNKNIDKNKKEHRTGKTAPTPLSPRPAAICKPVSGGLSRAELREIVAEILG</sequence>
<dbReference type="AlphaFoldDB" id="A0A9E7ZK94"/>
<name>A0A9E7ZK94_9HYPH</name>
<reference evidence="2" key="1">
    <citation type="submission" date="2022-08" db="EMBL/GenBank/DDBJ databases">
        <title>Complete Genome Sequences of 2 Bosea sp. soil isolates.</title>
        <authorList>
            <person name="Alvarez Arevalo M."/>
            <person name="Sterndorff E.B."/>
            <person name="Faurdal D."/>
            <person name="Joergensen T.S."/>
            <person name="Weber T."/>
        </authorList>
    </citation>
    <scope>NUCLEOTIDE SEQUENCE</scope>
    <source>
        <strain evidence="2">NBC_00436</strain>
    </source>
</reference>
<evidence type="ECO:0000256" key="1">
    <source>
        <dbReference type="SAM" id="MobiDB-lite"/>
    </source>
</evidence>
<protein>
    <submittedName>
        <fullName evidence="2">Uncharacterized protein</fullName>
    </submittedName>
</protein>
<evidence type="ECO:0000313" key="2">
    <source>
        <dbReference type="EMBL" id="UZF86688.1"/>
    </source>
</evidence>
<gene>
    <name evidence="2" type="ORF">NWE54_23485</name>
</gene>